<dbReference type="RefSeq" id="XP_029765591.1">
    <property type="nucleotide sequence ID" value="XM_029910207.1"/>
</dbReference>
<reference evidence="1 2" key="1">
    <citation type="journal article" date="2014" name="BMC Genomics">
        <title>Genome sequencing of four Aureobasidium pullulans varieties: biotechnological potential, stress tolerance, and description of new species.</title>
        <authorList>
            <person name="Gostin Ar C."/>
            <person name="Ohm R.A."/>
            <person name="Kogej T."/>
            <person name="Sonjak S."/>
            <person name="Turk M."/>
            <person name="Zajc J."/>
            <person name="Zalar P."/>
            <person name="Grube M."/>
            <person name="Sun H."/>
            <person name="Han J."/>
            <person name="Sharma A."/>
            <person name="Chiniquy J."/>
            <person name="Ngan C.Y."/>
            <person name="Lipzen A."/>
            <person name="Barry K."/>
            <person name="Grigoriev I.V."/>
            <person name="Gunde-Cimerman N."/>
        </authorList>
    </citation>
    <scope>NUCLEOTIDE SEQUENCE [LARGE SCALE GENOMIC DNA]</scope>
    <source>
        <strain evidence="1 2">EXF-150</strain>
    </source>
</reference>
<dbReference type="AlphaFoldDB" id="A0A074Y0F6"/>
<protein>
    <submittedName>
        <fullName evidence="1">Uncharacterized protein</fullName>
    </submittedName>
</protein>
<dbReference type="EMBL" id="KL584974">
    <property type="protein sequence ID" value="KEQ89404.1"/>
    <property type="molecule type" value="Genomic_DNA"/>
</dbReference>
<evidence type="ECO:0000313" key="2">
    <source>
        <dbReference type="Proteomes" id="UP000030706"/>
    </source>
</evidence>
<keyword evidence="2" id="KW-1185">Reference proteome</keyword>
<dbReference type="HOGENOM" id="CLU_1712902_0_0_1"/>
<evidence type="ECO:0000313" key="1">
    <source>
        <dbReference type="EMBL" id="KEQ89404.1"/>
    </source>
</evidence>
<proteinExistence type="predicted"/>
<accession>A0A074Y0F6</accession>
<name>A0A074Y0F6_AURPU</name>
<organism evidence="1 2">
    <name type="scientific">Aureobasidium pullulans EXF-150</name>
    <dbReference type="NCBI Taxonomy" id="1043002"/>
    <lineage>
        <taxon>Eukaryota</taxon>
        <taxon>Fungi</taxon>
        <taxon>Dikarya</taxon>
        <taxon>Ascomycota</taxon>
        <taxon>Pezizomycotina</taxon>
        <taxon>Dothideomycetes</taxon>
        <taxon>Dothideomycetidae</taxon>
        <taxon>Dothideales</taxon>
        <taxon>Saccotheciaceae</taxon>
        <taxon>Aureobasidium</taxon>
    </lineage>
</organism>
<dbReference type="Proteomes" id="UP000030706">
    <property type="component" value="Unassembled WGS sequence"/>
</dbReference>
<dbReference type="GeneID" id="40752513"/>
<gene>
    <name evidence="1" type="ORF">M438DRAFT_6073</name>
</gene>
<sequence>MHSVWMHPRWTFAHQLALTAFADHRVRQPPFLRLQESLPIRQRPASTRFPFPPSPYRFCPAREESHSRHQFSHVTDRYRYQGLSANSPLWMHGTFPHGANTTREASPARVEETCLFLTDNCQRLAPIICCIPGGLATRDSNRNTIRWSTPSKD</sequence>